<dbReference type="GeneID" id="89991498"/>
<dbReference type="RefSeq" id="XP_064722614.1">
    <property type="nucleotide sequence ID" value="XM_064866542.1"/>
</dbReference>
<sequence>MQAPKKANVTGVGAPQDTLKILVPSSRMKHDYGLLSSTSDPSLARSNQKLLSNTVYTQDPPRRTTYHLLPNAVALKNWKI</sequence>
<proteinExistence type="predicted"/>
<reference evidence="1 2" key="1">
    <citation type="submission" date="2024-01" db="EMBL/GenBank/DDBJ databases">
        <title>Comparative genomics of Cryptococcus and Kwoniella reveals pathogenesis evolution and contrasting modes of karyotype evolution via chromosome fusion or intercentromeric recombination.</title>
        <authorList>
            <person name="Coelho M.A."/>
            <person name="David-Palma M."/>
            <person name="Shea T."/>
            <person name="Bowers K."/>
            <person name="McGinley-Smith S."/>
            <person name="Mohammad A.W."/>
            <person name="Gnirke A."/>
            <person name="Yurkov A.M."/>
            <person name="Nowrousian M."/>
            <person name="Sun S."/>
            <person name="Cuomo C.A."/>
            <person name="Heitman J."/>
        </authorList>
    </citation>
    <scope>NUCLEOTIDE SEQUENCE [LARGE SCALE GENOMIC DNA]</scope>
    <source>
        <strain evidence="1 2">7685027</strain>
    </source>
</reference>
<evidence type="ECO:0000313" key="1">
    <source>
        <dbReference type="EMBL" id="WVO23375.1"/>
    </source>
</evidence>
<name>A0ABZ2AXV8_9TREE</name>
<keyword evidence="2" id="KW-1185">Reference proteome</keyword>
<accession>A0ABZ2AXV8</accession>
<dbReference type="EMBL" id="CP143812">
    <property type="protein sequence ID" value="WVO23375.1"/>
    <property type="molecule type" value="Genomic_DNA"/>
</dbReference>
<gene>
    <name evidence="1" type="ORF">IAS62_004726</name>
</gene>
<organism evidence="1 2">
    <name type="scientific">Cryptococcus decagattii</name>
    <dbReference type="NCBI Taxonomy" id="1859122"/>
    <lineage>
        <taxon>Eukaryota</taxon>
        <taxon>Fungi</taxon>
        <taxon>Dikarya</taxon>
        <taxon>Basidiomycota</taxon>
        <taxon>Agaricomycotina</taxon>
        <taxon>Tremellomycetes</taxon>
        <taxon>Tremellales</taxon>
        <taxon>Cryptococcaceae</taxon>
        <taxon>Cryptococcus</taxon>
        <taxon>Cryptococcus gattii species complex</taxon>
    </lineage>
</organism>
<evidence type="ECO:0000313" key="2">
    <source>
        <dbReference type="Proteomes" id="UP001432216"/>
    </source>
</evidence>
<dbReference type="Proteomes" id="UP001432216">
    <property type="component" value="Chromosome 7"/>
</dbReference>
<protein>
    <submittedName>
        <fullName evidence="1">Uncharacterized protein</fullName>
    </submittedName>
</protein>